<comment type="caution">
    <text evidence="1">The sequence shown here is derived from an EMBL/GenBank/DDBJ whole genome shotgun (WGS) entry which is preliminary data.</text>
</comment>
<dbReference type="Proteomes" id="UP001203512">
    <property type="component" value="Unassembled WGS sequence"/>
</dbReference>
<organism evidence="1 2">
    <name type="scientific">Sphingobium agri</name>
    <dbReference type="NCBI Taxonomy" id="2933566"/>
    <lineage>
        <taxon>Bacteria</taxon>
        <taxon>Pseudomonadati</taxon>
        <taxon>Pseudomonadota</taxon>
        <taxon>Alphaproteobacteria</taxon>
        <taxon>Sphingomonadales</taxon>
        <taxon>Sphingomonadaceae</taxon>
        <taxon>Sphingobium</taxon>
    </lineage>
</organism>
<reference evidence="1 2" key="1">
    <citation type="submission" date="2022-04" db="EMBL/GenBank/DDBJ databases">
        <authorList>
            <person name="Huq M.A."/>
        </authorList>
    </citation>
    <scope>NUCLEOTIDE SEQUENCE [LARGE SCALE GENOMIC DNA]</scope>
    <source>
        <strain evidence="1 2">MAH-33</strain>
    </source>
</reference>
<dbReference type="RefSeq" id="WP_247231386.1">
    <property type="nucleotide sequence ID" value="NZ_JALKHS010000006.1"/>
</dbReference>
<keyword evidence="2" id="KW-1185">Reference proteome</keyword>
<proteinExistence type="predicted"/>
<accession>A0ABT0DXD9</accession>
<evidence type="ECO:0000313" key="2">
    <source>
        <dbReference type="Proteomes" id="UP001203512"/>
    </source>
</evidence>
<protein>
    <submittedName>
        <fullName evidence="1">Uncharacterized protein</fullName>
    </submittedName>
</protein>
<gene>
    <name evidence="1" type="ORF">MU848_09400</name>
</gene>
<sequence>MNVNEQARFQQLAERNQHLASRADSPDIRRVHEAWVTFYKKLAANAIN</sequence>
<dbReference type="EMBL" id="JALKHS010000006">
    <property type="protein sequence ID" value="MCK0531793.1"/>
    <property type="molecule type" value="Genomic_DNA"/>
</dbReference>
<evidence type="ECO:0000313" key="1">
    <source>
        <dbReference type="EMBL" id="MCK0531793.1"/>
    </source>
</evidence>
<name>A0ABT0DXD9_9SPHN</name>